<accession>A0A832EWG3</accession>
<dbReference type="AlphaFoldDB" id="A0A832EWG3"/>
<comment type="caution">
    <text evidence="1">The sequence shown here is derived from an EMBL/GenBank/DDBJ whole genome shotgun (WGS) entry which is preliminary data.</text>
</comment>
<sequence length="97" mass="11152">MELILQESTCRSTRDLSNGIKERTRDSEAIDVVALCINSSLYEIRIRFFGLIYIDEILNVHRSIVEFAKKNGYRIHSSRIESPSMLELVYSLKGDSP</sequence>
<name>A0A832EWG3_9CREN</name>
<gene>
    <name evidence="1" type="ORF">ENT99_07065</name>
</gene>
<organism evidence="1">
    <name type="scientific">Ignisphaera aggregans</name>
    <dbReference type="NCBI Taxonomy" id="334771"/>
    <lineage>
        <taxon>Archaea</taxon>
        <taxon>Thermoproteota</taxon>
        <taxon>Thermoprotei</taxon>
        <taxon>Desulfurococcales</taxon>
        <taxon>Desulfurococcaceae</taxon>
        <taxon>Ignisphaera</taxon>
    </lineage>
</organism>
<dbReference type="EMBL" id="DTAU01000135">
    <property type="protein sequence ID" value="HFQ79436.1"/>
    <property type="molecule type" value="Genomic_DNA"/>
</dbReference>
<reference evidence="1" key="1">
    <citation type="journal article" date="2020" name="mSystems">
        <title>Genome- and Community-Level Interaction Insights into Carbon Utilization and Element Cycling Functions of Hydrothermarchaeota in Hydrothermal Sediment.</title>
        <authorList>
            <person name="Zhou Z."/>
            <person name="Liu Y."/>
            <person name="Xu W."/>
            <person name="Pan J."/>
            <person name="Luo Z.H."/>
            <person name="Li M."/>
        </authorList>
    </citation>
    <scope>NUCLEOTIDE SEQUENCE</scope>
    <source>
        <strain evidence="1">SpSt-629</strain>
    </source>
</reference>
<protein>
    <submittedName>
        <fullName evidence="1">Uncharacterized protein</fullName>
    </submittedName>
</protein>
<proteinExistence type="predicted"/>
<evidence type="ECO:0000313" key="1">
    <source>
        <dbReference type="EMBL" id="HFQ79436.1"/>
    </source>
</evidence>